<dbReference type="Gene3D" id="3.20.20.80">
    <property type="entry name" value="Glycosidases"/>
    <property type="match status" value="1"/>
</dbReference>
<dbReference type="SMART" id="SM00494">
    <property type="entry name" value="ChtBD2"/>
    <property type="match status" value="1"/>
</dbReference>
<feature type="domain" description="GH18" evidence="9">
    <location>
        <begin position="21"/>
        <end position="395"/>
    </location>
</feature>
<evidence type="ECO:0000259" key="8">
    <source>
        <dbReference type="PROSITE" id="PS50940"/>
    </source>
</evidence>
<dbReference type="InterPro" id="IPR050314">
    <property type="entry name" value="Glycosyl_Hydrlase_18"/>
</dbReference>
<keyword evidence="7" id="KW-0732">Signal</keyword>
<dbReference type="Pfam" id="PF00704">
    <property type="entry name" value="Glyco_hydro_18"/>
    <property type="match status" value="1"/>
</dbReference>
<organism evidence="10 11">
    <name type="scientific">Mesorhabditis belari</name>
    <dbReference type="NCBI Taxonomy" id="2138241"/>
    <lineage>
        <taxon>Eukaryota</taxon>
        <taxon>Metazoa</taxon>
        <taxon>Ecdysozoa</taxon>
        <taxon>Nematoda</taxon>
        <taxon>Chromadorea</taxon>
        <taxon>Rhabditida</taxon>
        <taxon>Rhabditina</taxon>
        <taxon>Rhabditomorpha</taxon>
        <taxon>Rhabditoidea</taxon>
        <taxon>Rhabditidae</taxon>
        <taxon>Mesorhabditinae</taxon>
        <taxon>Mesorhabditis</taxon>
    </lineage>
</organism>
<dbReference type="Proteomes" id="UP000887575">
    <property type="component" value="Unassembled WGS sequence"/>
</dbReference>
<dbReference type="AlphaFoldDB" id="A0AAF3FRK3"/>
<evidence type="ECO:0000256" key="7">
    <source>
        <dbReference type="SAM" id="SignalP"/>
    </source>
</evidence>
<evidence type="ECO:0000259" key="9">
    <source>
        <dbReference type="PROSITE" id="PS51910"/>
    </source>
</evidence>
<keyword evidence="5 6" id="KW-0326">Glycosidase</keyword>
<dbReference type="GO" id="GO:0005975">
    <property type="term" value="P:carbohydrate metabolic process"/>
    <property type="evidence" value="ECO:0007669"/>
    <property type="project" value="InterPro"/>
</dbReference>
<dbReference type="PANTHER" id="PTHR11177:SF400">
    <property type="entry name" value="ENDOCHITINASE-RELATED"/>
    <property type="match status" value="1"/>
</dbReference>
<dbReference type="WBParaSite" id="MBELARI_LOCUS9922">
    <property type="protein sequence ID" value="MBELARI_LOCUS9922"/>
    <property type="gene ID" value="MBELARI_LOCUS9922"/>
</dbReference>
<dbReference type="PROSITE" id="PS01095">
    <property type="entry name" value="GH18_1"/>
    <property type="match status" value="1"/>
</dbReference>
<dbReference type="GO" id="GO:0006032">
    <property type="term" value="P:chitin catabolic process"/>
    <property type="evidence" value="ECO:0007669"/>
    <property type="project" value="TreeGrafter"/>
</dbReference>
<dbReference type="InterPro" id="IPR017853">
    <property type="entry name" value="GH"/>
</dbReference>
<dbReference type="Pfam" id="PF01607">
    <property type="entry name" value="CBM_14"/>
    <property type="match status" value="1"/>
</dbReference>
<dbReference type="FunFam" id="3.10.50.10:FF:000008">
    <property type="entry name" value="Chitinase 11"/>
    <property type="match status" value="1"/>
</dbReference>
<dbReference type="Gene3D" id="2.170.140.10">
    <property type="entry name" value="Chitin binding domain"/>
    <property type="match status" value="1"/>
</dbReference>
<protein>
    <submittedName>
        <fullName evidence="11 12">Chitinase</fullName>
    </submittedName>
</protein>
<evidence type="ECO:0000256" key="5">
    <source>
        <dbReference type="ARBA" id="ARBA00023295"/>
    </source>
</evidence>
<name>A0AAF3FRK3_9BILA</name>
<dbReference type="PROSITE" id="PS51910">
    <property type="entry name" value="GH18_2"/>
    <property type="match status" value="1"/>
</dbReference>
<evidence type="ECO:0000313" key="11">
    <source>
        <dbReference type="WBParaSite" id="MBELARI_LOCUS9778"/>
    </source>
</evidence>
<evidence type="ECO:0000313" key="10">
    <source>
        <dbReference type="Proteomes" id="UP000887575"/>
    </source>
</evidence>
<reference evidence="11 12" key="1">
    <citation type="submission" date="2024-02" db="UniProtKB">
        <authorList>
            <consortium name="WormBaseParasite"/>
        </authorList>
    </citation>
    <scope>IDENTIFICATION</scope>
</reference>
<dbReference type="InterPro" id="IPR029070">
    <property type="entry name" value="Chitinase_insertion_sf"/>
</dbReference>
<proteinExistence type="inferred from homology"/>
<dbReference type="SMART" id="SM00636">
    <property type="entry name" value="Glyco_18"/>
    <property type="match status" value="1"/>
</dbReference>
<sequence>MLRASLILLSLLVGASLGADYVRACYFTNWAKYRQGRAQYNVTRDYMPGLCTHILYAFGWMSNTFQAINNDPTDLPTSWAPVGQYAQVNALKSVDTNLKTLLSFGGASFPLWLLQQMASTSANRQTFIQSAISWVRQNGFDGIDIDWEVPQLSDKANYAAFVTELKAAVTAEAQQSGKARLLVTAAVAAGSSNMVGYDMTTMGNALDYVFLMSYDFWGAWSNQLGMNAPLYPASTQTSPNNQYNVQWAANAWVTGGIPKSKLVIGMPAYGRGWTLANAQSIQLGASGNNPAPAQPFTQEAGIGAYFEVCNLLAAPGAQRYFQSQMDVPYLVSGGQWWSYDDVESFNDKLNYIKTNAFAGAMVWALDQDDFNAQCPGANGVYYPLIGTIAQSLAGINIKGHNGPVQPVQPVQSVQSASSTKASVVSTKSPFKTQPPAAVTTQKASQPSTGFSCTGVVDGFYADPSSCASYIWCLQGVPNRFTCQPGLLYDSSLKSCNWAAQVTC</sequence>
<dbReference type="GO" id="GO:0005576">
    <property type="term" value="C:extracellular region"/>
    <property type="evidence" value="ECO:0007669"/>
    <property type="project" value="InterPro"/>
</dbReference>
<evidence type="ECO:0000256" key="1">
    <source>
        <dbReference type="ARBA" id="ARBA00009121"/>
    </source>
</evidence>
<dbReference type="InterPro" id="IPR011583">
    <property type="entry name" value="Chitinase_II/V-like_cat"/>
</dbReference>
<dbReference type="WBParaSite" id="MBELARI_LOCUS9778">
    <property type="protein sequence ID" value="MBELARI_LOCUS9778"/>
    <property type="gene ID" value="MBELARI_LOCUS9778"/>
</dbReference>
<evidence type="ECO:0000256" key="4">
    <source>
        <dbReference type="ARBA" id="ARBA00023157"/>
    </source>
</evidence>
<dbReference type="InterPro" id="IPR001223">
    <property type="entry name" value="Glyco_hydro18_cat"/>
</dbReference>
<feature type="signal peptide" evidence="7">
    <location>
        <begin position="1"/>
        <end position="18"/>
    </location>
</feature>
<evidence type="ECO:0000256" key="6">
    <source>
        <dbReference type="RuleBase" id="RU000489"/>
    </source>
</evidence>
<dbReference type="PROSITE" id="PS50940">
    <property type="entry name" value="CHIT_BIND_II"/>
    <property type="match status" value="1"/>
</dbReference>
<dbReference type="InterPro" id="IPR002557">
    <property type="entry name" value="Chitin-bd_dom"/>
</dbReference>
<dbReference type="SUPFAM" id="SSF51445">
    <property type="entry name" value="(Trans)glycosidases"/>
    <property type="match status" value="1"/>
</dbReference>
<keyword evidence="3 6" id="KW-0378">Hydrolase</keyword>
<feature type="chain" id="PRO_5041894108" evidence="7">
    <location>
        <begin position="19"/>
        <end position="503"/>
    </location>
</feature>
<keyword evidence="2" id="KW-0147">Chitin-binding</keyword>
<dbReference type="GO" id="GO:0008061">
    <property type="term" value="F:chitin binding"/>
    <property type="evidence" value="ECO:0007669"/>
    <property type="project" value="UniProtKB-KW"/>
</dbReference>
<dbReference type="SUPFAM" id="SSF54556">
    <property type="entry name" value="Chitinase insertion domain"/>
    <property type="match status" value="1"/>
</dbReference>
<accession>A0AAF3FRK3</accession>
<keyword evidence="4" id="KW-1015">Disulfide bond</keyword>
<evidence type="ECO:0000256" key="3">
    <source>
        <dbReference type="ARBA" id="ARBA00022801"/>
    </source>
</evidence>
<keyword evidence="10" id="KW-1185">Reference proteome</keyword>
<evidence type="ECO:0000256" key="2">
    <source>
        <dbReference type="ARBA" id="ARBA00022669"/>
    </source>
</evidence>
<dbReference type="GO" id="GO:0004568">
    <property type="term" value="F:chitinase activity"/>
    <property type="evidence" value="ECO:0007669"/>
    <property type="project" value="TreeGrafter"/>
</dbReference>
<dbReference type="InterPro" id="IPR036508">
    <property type="entry name" value="Chitin-bd_dom_sf"/>
</dbReference>
<feature type="domain" description="Chitin-binding type-2" evidence="8">
    <location>
        <begin position="449"/>
        <end position="503"/>
    </location>
</feature>
<comment type="similarity">
    <text evidence="1">Belongs to the glycosyl hydrolase 18 family. Chitinase class II subfamily.</text>
</comment>
<dbReference type="Gene3D" id="3.10.50.10">
    <property type="match status" value="1"/>
</dbReference>
<dbReference type="PANTHER" id="PTHR11177">
    <property type="entry name" value="CHITINASE"/>
    <property type="match status" value="1"/>
</dbReference>
<dbReference type="SUPFAM" id="SSF57625">
    <property type="entry name" value="Invertebrate chitin-binding proteins"/>
    <property type="match status" value="1"/>
</dbReference>
<dbReference type="InterPro" id="IPR001579">
    <property type="entry name" value="Glyco_hydro_18_chit_AS"/>
</dbReference>
<evidence type="ECO:0000313" key="12">
    <source>
        <dbReference type="WBParaSite" id="MBELARI_LOCUS9922"/>
    </source>
</evidence>